<evidence type="ECO:0000256" key="1">
    <source>
        <dbReference type="SAM" id="Phobius"/>
    </source>
</evidence>
<protein>
    <submittedName>
        <fullName evidence="2">Uncharacterized protein</fullName>
    </submittedName>
</protein>
<dbReference type="EMBL" id="BJCC01000037">
    <property type="protein sequence ID" value="GCF95736.1"/>
    <property type="molecule type" value="Genomic_DNA"/>
</dbReference>
<dbReference type="OrthoDB" id="2182310at2"/>
<gene>
    <name evidence="2" type="ORF">NRIC_36270</name>
</gene>
<keyword evidence="1" id="KW-0472">Membrane</keyword>
<proteinExistence type="predicted"/>
<feature type="transmembrane region" description="Helical" evidence="1">
    <location>
        <begin position="21"/>
        <end position="42"/>
    </location>
</feature>
<comment type="caution">
    <text evidence="2">The sequence shown here is derived from an EMBL/GenBank/DDBJ whole genome shotgun (WGS) entry which is preliminary data.</text>
</comment>
<evidence type="ECO:0000313" key="3">
    <source>
        <dbReference type="Proteomes" id="UP000290567"/>
    </source>
</evidence>
<name>A0A4P5PCY8_9ENTE</name>
<feature type="transmembrane region" description="Helical" evidence="1">
    <location>
        <begin position="187"/>
        <end position="210"/>
    </location>
</feature>
<keyword evidence="3" id="KW-1185">Reference proteome</keyword>
<reference evidence="3" key="1">
    <citation type="submission" date="2019-02" db="EMBL/GenBank/DDBJ databases">
        <title>Draft genome sequence of Enterococcus sp. Gos25-1.</title>
        <authorList>
            <person name="Tanaka N."/>
            <person name="Shiwa Y."/>
            <person name="Fujita N."/>
        </authorList>
    </citation>
    <scope>NUCLEOTIDE SEQUENCE [LARGE SCALE GENOMIC DNA]</scope>
    <source>
        <strain evidence="3">Gos25-1</strain>
    </source>
</reference>
<dbReference type="Proteomes" id="UP000290567">
    <property type="component" value="Unassembled WGS sequence"/>
</dbReference>
<dbReference type="AlphaFoldDB" id="A0A4P5PCY8"/>
<sequence length="215" mass="24776">MHSLQKSLIAFKINKSRFLLNYIYILISMFLLTSWGLLYLLLSQLVEQTNVSDVQLFTSKEVGEIQNYYLDHLGICCLLIGIVGFVLYFIFQRQHAPKPFGESTAAFIIHLFCTIGLSILTLLVLFVFFEPLYERLLQNVYQYSLDQFENVPNFVLSNGNSGFAYSLRWPFSLNFSSATMLSLFLNALARAGSFLFAILLVFNLIILFLLKQFKR</sequence>
<evidence type="ECO:0000313" key="2">
    <source>
        <dbReference type="EMBL" id="GCF95736.1"/>
    </source>
</evidence>
<keyword evidence="1" id="KW-0812">Transmembrane</keyword>
<feature type="transmembrane region" description="Helical" evidence="1">
    <location>
        <begin position="103"/>
        <end position="129"/>
    </location>
</feature>
<feature type="transmembrane region" description="Helical" evidence="1">
    <location>
        <begin position="72"/>
        <end position="91"/>
    </location>
</feature>
<accession>A0A4P5PCY8</accession>
<keyword evidence="1" id="KW-1133">Transmembrane helix</keyword>
<organism evidence="2 3">
    <name type="scientific">Enterococcus florum</name>
    <dbReference type="NCBI Taxonomy" id="2480627"/>
    <lineage>
        <taxon>Bacteria</taxon>
        <taxon>Bacillati</taxon>
        <taxon>Bacillota</taxon>
        <taxon>Bacilli</taxon>
        <taxon>Lactobacillales</taxon>
        <taxon>Enterococcaceae</taxon>
        <taxon>Enterococcus</taxon>
    </lineage>
</organism>
<dbReference type="RefSeq" id="WP_146624108.1">
    <property type="nucleotide sequence ID" value="NZ_BJCC01000037.1"/>
</dbReference>